<reference evidence="1" key="1">
    <citation type="journal article" date="2015" name="Nature">
        <title>Complex archaea that bridge the gap between prokaryotes and eukaryotes.</title>
        <authorList>
            <person name="Spang A."/>
            <person name="Saw J.H."/>
            <person name="Jorgensen S.L."/>
            <person name="Zaremba-Niedzwiedzka K."/>
            <person name="Martijn J."/>
            <person name="Lind A.E."/>
            <person name="van Eijk R."/>
            <person name="Schleper C."/>
            <person name="Guy L."/>
            <person name="Ettema T.J."/>
        </authorList>
    </citation>
    <scope>NUCLEOTIDE SEQUENCE</scope>
</reference>
<protein>
    <submittedName>
        <fullName evidence="1">Uncharacterized protein</fullName>
    </submittedName>
</protein>
<gene>
    <name evidence="1" type="ORF">LCGC14_2234900</name>
</gene>
<accession>A0A0F9D6W1</accession>
<organism evidence="1">
    <name type="scientific">marine sediment metagenome</name>
    <dbReference type="NCBI Taxonomy" id="412755"/>
    <lineage>
        <taxon>unclassified sequences</taxon>
        <taxon>metagenomes</taxon>
        <taxon>ecological metagenomes</taxon>
    </lineage>
</organism>
<dbReference type="AlphaFoldDB" id="A0A0F9D6W1"/>
<comment type="caution">
    <text evidence="1">The sequence shown here is derived from an EMBL/GenBank/DDBJ whole genome shotgun (WGS) entry which is preliminary data.</text>
</comment>
<dbReference type="EMBL" id="LAZR01030149">
    <property type="protein sequence ID" value="KKL57488.1"/>
    <property type="molecule type" value="Genomic_DNA"/>
</dbReference>
<name>A0A0F9D6W1_9ZZZZ</name>
<proteinExistence type="predicted"/>
<evidence type="ECO:0000313" key="1">
    <source>
        <dbReference type="EMBL" id="KKL57488.1"/>
    </source>
</evidence>
<sequence>MYIYSVRIEAKGSTRTFMFTEEPRLLDIYRALYQSDLEALELQDLVQTVEDAGSLESPSHPITYASPTYVSSFVRGGRGVFLKVYLVREKVA</sequence>